<dbReference type="Proteomes" id="UP001489004">
    <property type="component" value="Unassembled WGS sequence"/>
</dbReference>
<keyword evidence="2" id="KW-1185">Reference proteome</keyword>
<protein>
    <submittedName>
        <fullName evidence="1">Uncharacterized protein</fullName>
    </submittedName>
</protein>
<evidence type="ECO:0000313" key="1">
    <source>
        <dbReference type="EMBL" id="KAK9817968.1"/>
    </source>
</evidence>
<dbReference type="AlphaFoldDB" id="A0AAW1Q6N5"/>
<name>A0AAW1Q6N5_9CHLO</name>
<dbReference type="PANTHER" id="PTHR33874:SF4">
    <property type="entry name" value="EXPRESSED PROTEIN"/>
    <property type="match status" value="1"/>
</dbReference>
<sequence length="263" mass="29247">MRVTRPNNQSDRGRNLLCWCEQQSKRWCSQLLQARPMAPASTSEQGADSLLLQTALDSSRPCLELASQSTAAHSWLKQSLETGEGTDQVYNLLEKRMAQPEFLAKLAAAKGSAQDTSVCSAHGEEVLHASWWQMGPEEGPEGPDATDGFTRVIAVPPEPLETGYVMVQKEDVLDAIGTFVATYLATLPEAQNLQPRELQLALVSTFQQLRKGRVRKLWEWGRCLYRCIAFSYGAFSVYENPWLVRALLAALWTSSRVLIGAIF</sequence>
<dbReference type="PANTHER" id="PTHR33874">
    <property type="entry name" value="RING FINGER PROTEIN"/>
    <property type="match status" value="1"/>
</dbReference>
<accession>A0AAW1Q6N5</accession>
<reference evidence="1 2" key="1">
    <citation type="journal article" date="2024" name="Nat. Commun.">
        <title>Phylogenomics reveals the evolutionary origins of lichenization in chlorophyte algae.</title>
        <authorList>
            <person name="Puginier C."/>
            <person name="Libourel C."/>
            <person name="Otte J."/>
            <person name="Skaloud P."/>
            <person name="Haon M."/>
            <person name="Grisel S."/>
            <person name="Petersen M."/>
            <person name="Berrin J.G."/>
            <person name="Delaux P.M."/>
            <person name="Dal Grande F."/>
            <person name="Keller J."/>
        </authorList>
    </citation>
    <scope>NUCLEOTIDE SEQUENCE [LARGE SCALE GENOMIC DNA]</scope>
    <source>
        <strain evidence="1 2">SAG 2043</strain>
    </source>
</reference>
<evidence type="ECO:0000313" key="2">
    <source>
        <dbReference type="Proteomes" id="UP001489004"/>
    </source>
</evidence>
<comment type="caution">
    <text evidence="1">The sequence shown here is derived from an EMBL/GenBank/DDBJ whole genome shotgun (WGS) entry which is preliminary data.</text>
</comment>
<gene>
    <name evidence="1" type="ORF">WJX72_005093</name>
</gene>
<organism evidence="1 2">
    <name type="scientific">[Myrmecia] bisecta</name>
    <dbReference type="NCBI Taxonomy" id="41462"/>
    <lineage>
        <taxon>Eukaryota</taxon>
        <taxon>Viridiplantae</taxon>
        <taxon>Chlorophyta</taxon>
        <taxon>core chlorophytes</taxon>
        <taxon>Trebouxiophyceae</taxon>
        <taxon>Trebouxiales</taxon>
        <taxon>Trebouxiaceae</taxon>
        <taxon>Myrmecia</taxon>
    </lineage>
</organism>
<dbReference type="EMBL" id="JALJOR010000004">
    <property type="protein sequence ID" value="KAK9817968.1"/>
    <property type="molecule type" value="Genomic_DNA"/>
</dbReference>
<proteinExistence type="predicted"/>